<dbReference type="HOGENOM" id="CLU_3348752_0_0_7"/>
<dbReference type="Proteomes" id="UP000014803">
    <property type="component" value="Chromosome"/>
</dbReference>
<accession>S4YBW0</accession>
<organism evidence="1 2">
    <name type="scientific">Sorangium cellulosum So0157-2</name>
    <dbReference type="NCBI Taxonomy" id="1254432"/>
    <lineage>
        <taxon>Bacteria</taxon>
        <taxon>Pseudomonadati</taxon>
        <taxon>Myxococcota</taxon>
        <taxon>Polyangia</taxon>
        <taxon>Polyangiales</taxon>
        <taxon>Polyangiaceae</taxon>
        <taxon>Sorangium</taxon>
    </lineage>
</organism>
<name>S4YBW0_SORCE</name>
<sequence length="37" mass="3942">METHVARIHPGTSRYLYVVGGSSARVTAPLIDAAMRG</sequence>
<dbReference type="EMBL" id="CP003969">
    <property type="protein sequence ID" value="AGP41836.1"/>
    <property type="molecule type" value="Genomic_DNA"/>
</dbReference>
<dbReference type="AlphaFoldDB" id="S4YBW0"/>
<protein>
    <submittedName>
        <fullName evidence="1">Uncharacterized protein</fullName>
    </submittedName>
</protein>
<evidence type="ECO:0000313" key="1">
    <source>
        <dbReference type="EMBL" id="AGP41836.1"/>
    </source>
</evidence>
<reference evidence="1 2" key="1">
    <citation type="journal article" date="2013" name="Sci. Rep.">
        <title>Extraordinary expansion of a Sorangium cellulosum genome from an alkaline milieu.</title>
        <authorList>
            <person name="Han K."/>
            <person name="Li Z.F."/>
            <person name="Peng R."/>
            <person name="Zhu L.P."/>
            <person name="Zhou T."/>
            <person name="Wang L.G."/>
            <person name="Li S.G."/>
            <person name="Zhang X.B."/>
            <person name="Hu W."/>
            <person name="Wu Z.H."/>
            <person name="Qin N."/>
            <person name="Li Y.Z."/>
        </authorList>
    </citation>
    <scope>NUCLEOTIDE SEQUENCE [LARGE SCALE GENOMIC DNA]</scope>
    <source>
        <strain evidence="1 2">So0157-2</strain>
    </source>
</reference>
<dbReference type="KEGG" id="scu:SCE1572_49510"/>
<dbReference type="STRING" id="1254432.SCE1572_49510"/>
<gene>
    <name evidence="1" type="ORF">SCE1572_49510</name>
</gene>
<evidence type="ECO:0000313" key="2">
    <source>
        <dbReference type="Proteomes" id="UP000014803"/>
    </source>
</evidence>
<proteinExistence type="predicted"/>